<reference evidence="1" key="1">
    <citation type="submission" date="2020-05" db="EMBL/GenBank/DDBJ databases">
        <title>Large-scale comparative analyses of tick genomes elucidate their genetic diversity and vector capacities.</title>
        <authorList>
            <person name="Jia N."/>
            <person name="Wang J."/>
            <person name="Shi W."/>
            <person name="Du L."/>
            <person name="Sun Y."/>
            <person name="Zhan W."/>
            <person name="Jiang J."/>
            <person name="Wang Q."/>
            <person name="Zhang B."/>
            <person name="Ji P."/>
            <person name="Sakyi L.B."/>
            <person name="Cui X."/>
            <person name="Yuan T."/>
            <person name="Jiang B."/>
            <person name="Yang W."/>
            <person name="Lam T.T.-Y."/>
            <person name="Chang Q."/>
            <person name="Ding S."/>
            <person name="Wang X."/>
            <person name="Zhu J."/>
            <person name="Ruan X."/>
            <person name="Zhao L."/>
            <person name="Wei J."/>
            <person name="Que T."/>
            <person name="Du C."/>
            <person name="Cheng J."/>
            <person name="Dai P."/>
            <person name="Han X."/>
            <person name="Huang E."/>
            <person name="Gao Y."/>
            <person name="Liu J."/>
            <person name="Shao H."/>
            <person name="Ye R."/>
            <person name="Li L."/>
            <person name="Wei W."/>
            <person name="Wang X."/>
            <person name="Wang C."/>
            <person name="Yang T."/>
            <person name="Huo Q."/>
            <person name="Li W."/>
            <person name="Guo W."/>
            <person name="Chen H."/>
            <person name="Zhou L."/>
            <person name="Ni X."/>
            <person name="Tian J."/>
            <person name="Zhou Y."/>
            <person name="Sheng Y."/>
            <person name="Liu T."/>
            <person name="Pan Y."/>
            <person name="Xia L."/>
            <person name="Li J."/>
            <person name="Zhao F."/>
            <person name="Cao W."/>
        </authorList>
    </citation>
    <scope>NUCLEOTIDE SEQUENCE</scope>
    <source>
        <strain evidence="1">Hyas-2018</strain>
    </source>
</reference>
<accession>A0ACB7RK06</accession>
<evidence type="ECO:0000313" key="1">
    <source>
        <dbReference type="EMBL" id="KAH6922490.1"/>
    </source>
</evidence>
<evidence type="ECO:0000313" key="2">
    <source>
        <dbReference type="Proteomes" id="UP000821845"/>
    </source>
</evidence>
<protein>
    <submittedName>
        <fullName evidence="1">Uncharacterized protein</fullName>
    </submittedName>
</protein>
<proteinExistence type="predicted"/>
<dbReference type="Proteomes" id="UP000821845">
    <property type="component" value="Chromosome 9"/>
</dbReference>
<comment type="caution">
    <text evidence="1">The sequence shown here is derived from an EMBL/GenBank/DDBJ whole genome shotgun (WGS) entry which is preliminary data.</text>
</comment>
<sequence length="137" mass="14856">MPKNWEIRKEEDDDVGRAAIAVCSLWAVGLGPYAGQSDHVGAAIRPHGRHSGLRQRSAPAKKVPTRAPMTGDLGRPEGPCHRAARRPCSSQRQCDWPTASEPCQTCLGPSPTTYSSAATARPTHQAARRPRSPQRLE</sequence>
<gene>
    <name evidence="1" type="ORF">HPB50_014975</name>
</gene>
<dbReference type="EMBL" id="CM023489">
    <property type="protein sequence ID" value="KAH6922490.1"/>
    <property type="molecule type" value="Genomic_DNA"/>
</dbReference>
<name>A0ACB7RK06_HYAAI</name>
<keyword evidence="2" id="KW-1185">Reference proteome</keyword>
<organism evidence="1 2">
    <name type="scientific">Hyalomma asiaticum</name>
    <name type="common">Tick</name>
    <dbReference type="NCBI Taxonomy" id="266040"/>
    <lineage>
        <taxon>Eukaryota</taxon>
        <taxon>Metazoa</taxon>
        <taxon>Ecdysozoa</taxon>
        <taxon>Arthropoda</taxon>
        <taxon>Chelicerata</taxon>
        <taxon>Arachnida</taxon>
        <taxon>Acari</taxon>
        <taxon>Parasitiformes</taxon>
        <taxon>Ixodida</taxon>
        <taxon>Ixodoidea</taxon>
        <taxon>Ixodidae</taxon>
        <taxon>Hyalomminae</taxon>
        <taxon>Hyalomma</taxon>
    </lineage>
</organism>